<evidence type="ECO:0000256" key="10">
    <source>
        <dbReference type="ARBA" id="ARBA00023316"/>
    </source>
</evidence>
<reference evidence="14 15" key="1">
    <citation type="submission" date="2018-11" db="EMBL/GenBank/DDBJ databases">
        <title>Phylogenetic determinants of toxin gene distribution in genomes of Brevibacillus laterosporus.</title>
        <authorList>
            <person name="Glare T.R."/>
            <person name="Durrant A."/>
            <person name="Berry C."/>
            <person name="Palma L."/>
            <person name="Ormskirk M."/>
            <person name="Cox M.O."/>
        </authorList>
    </citation>
    <scope>NUCLEOTIDE SEQUENCE [LARGE SCALE GENOMIC DNA]</scope>
    <source>
        <strain evidence="14 15">1821L</strain>
    </source>
</reference>
<evidence type="ECO:0000256" key="8">
    <source>
        <dbReference type="ARBA" id="ARBA00022989"/>
    </source>
</evidence>
<feature type="domain" description="Penicillin-binding protein transpeptidase" evidence="12">
    <location>
        <begin position="300"/>
        <end position="664"/>
    </location>
</feature>
<feature type="transmembrane region" description="Helical" evidence="11">
    <location>
        <begin position="19"/>
        <end position="36"/>
    </location>
</feature>
<evidence type="ECO:0000256" key="3">
    <source>
        <dbReference type="ARBA" id="ARBA00007171"/>
    </source>
</evidence>
<feature type="domain" description="Penicillin-binding protein dimerisation" evidence="13">
    <location>
        <begin position="59"/>
        <end position="251"/>
    </location>
</feature>
<dbReference type="InterPro" id="IPR050515">
    <property type="entry name" value="Beta-lactam/transpept"/>
</dbReference>
<comment type="subcellular location">
    <subcellularLocation>
        <location evidence="2">Cell membrane</location>
    </subcellularLocation>
    <subcellularLocation>
        <location evidence="1">Membrane</location>
        <topology evidence="1">Single-pass membrane protein</topology>
    </subcellularLocation>
</comment>
<dbReference type="Gene3D" id="3.40.710.10">
    <property type="entry name" value="DD-peptidase/beta-lactamase superfamily"/>
    <property type="match status" value="1"/>
</dbReference>
<dbReference type="GO" id="GO:0008360">
    <property type="term" value="P:regulation of cell shape"/>
    <property type="evidence" value="ECO:0007669"/>
    <property type="project" value="UniProtKB-KW"/>
</dbReference>
<evidence type="ECO:0000259" key="12">
    <source>
        <dbReference type="Pfam" id="PF00905"/>
    </source>
</evidence>
<proteinExistence type="inferred from homology"/>
<sequence>MDKAEQELQQKQRLKRMQLIFLVTFFLFSAIILRLAQIQIVEGSEFEKVLSSRSLKKDPIPAVRGNIYDRNAKLLVHSRASFTAVFHEPEGIKQQELVELAGKLEKVLHGMTQSTIVKKLDVGFTWENGRRKDIARNAPKYMEKEIKYDLTPEEIAYLEEHREDLPGIDVVTKSIREYDTKQVAVQTIGYVRPYHVAQNLNSTFYKTEQTNYLPDQLVGLDGIERSYEKELRGKNGYRLYEVAANQSVQREVKKESPVRGQSLYLTIDERVQTETRDFIKGFLPKLRGSVSLAAGAKTAYVVAMEVDTGKVVTMVSYPEYDSNVWVHGPDQATYEQMKYSVTNGTIREAPYDVRPLTGLLAEQENNKHPKSIVPSGSVMKPVTVLLGLHGGIITPNDQWTDPVTYYYGRGNDRVKNDSGHNYGVLNPVKAIAKSSNTYMARIGEGVAKKEGNKAVSLLQEYYHQFGLGVLTEIDLPSENKGKEDYLVMNENYGPLAAMVQASFGQQIRATTVQLAQYAATLANNGIRLQPQLVDKIVDEAGRIVVQPKPKILNKIDQPQTYWNILRNGMVQVTQPGGTSVNAFRGLPYQVAAKTGTSEQDIYVPVTSTNTKGESITKWQKHARVNNGVIIAYAPADKPKLAVAVVVPEGGYGGRSASNISRAVFQAYDKYVGLRGE</sequence>
<gene>
    <name evidence="14" type="ORF">EEL30_07860</name>
</gene>
<name>A0A518V5J7_BRELA</name>
<dbReference type="OrthoDB" id="9770103at2"/>
<dbReference type="InterPro" id="IPR012338">
    <property type="entry name" value="Beta-lactam/transpept-like"/>
</dbReference>
<evidence type="ECO:0000313" key="14">
    <source>
        <dbReference type="EMBL" id="QDX92277.1"/>
    </source>
</evidence>
<dbReference type="Pfam" id="PF03717">
    <property type="entry name" value="PBP_dimer"/>
    <property type="match status" value="1"/>
</dbReference>
<evidence type="ECO:0000256" key="9">
    <source>
        <dbReference type="ARBA" id="ARBA00023136"/>
    </source>
</evidence>
<keyword evidence="8 11" id="KW-1133">Transmembrane helix</keyword>
<keyword evidence="9 11" id="KW-0472">Membrane</keyword>
<evidence type="ECO:0000256" key="6">
    <source>
        <dbReference type="ARBA" id="ARBA00022960"/>
    </source>
</evidence>
<keyword evidence="15" id="KW-1185">Reference proteome</keyword>
<dbReference type="GO" id="GO:0008658">
    <property type="term" value="F:penicillin binding"/>
    <property type="evidence" value="ECO:0007669"/>
    <property type="project" value="InterPro"/>
</dbReference>
<keyword evidence="10" id="KW-0961">Cell wall biogenesis/degradation</keyword>
<evidence type="ECO:0000259" key="13">
    <source>
        <dbReference type="Pfam" id="PF03717"/>
    </source>
</evidence>
<evidence type="ECO:0000256" key="5">
    <source>
        <dbReference type="ARBA" id="ARBA00022692"/>
    </source>
</evidence>
<keyword evidence="7" id="KW-0573">Peptidoglycan synthesis</keyword>
<keyword evidence="5 11" id="KW-0812">Transmembrane</keyword>
<evidence type="ECO:0000256" key="2">
    <source>
        <dbReference type="ARBA" id="ARBA00004236"/>
    </source>
</evidence>
<dbReference type="GO" id="GO:0009252">
    <property type="term" value="P:peptidoglycan biosynthetic process"/>
    <property type="evidence" value="ECO:0007669"/>
    <property type="project" value="UniProtKB-KW"/>
</dbReference>
<dbReference type="Pfam" id="PF00905">
    <property type="entry name" value="Transpeptidase"/>
    <property type="match status" value="1"/>
</dbReference>
<dbReference type="GO" id="GO:0005886">
    <property type="term" value="C:plasma membrane"/>
    <property type="evidence" value="ECO:0007669"/>
    <property type="project" value="UniProtKB-SubCell"/>
</dbReference>
<keyword evidence="6" id="KW-0133">Cell shape</keyword>
<dbReference type="PANTHER" id="PTHR30627">
    <property type="entry name" value="PEPTIDOGLYCAN D,D-TRANSPEPTIDASE"/>
    <property type="match status" value="1"/>
</dbReference>
<evidence type="ECO:0000256" key="7">
    <source>
        <dbReference type="ARBA" id="ARBA00022984"/>
    </source>
</evidence>
<dbReference type="InterPro" id="IPR005311">
    <property type="entry name" value="PBP_dimer"/>
</dbReference>
<dbReference type="Proteomes" id="UP000319432">
    <property type="component" value="Chromosome"/>
</dbReference>
<keyword evidence="4" id="KW-1003">Cell membrane</keyword>
<dbReference type="InterPro" id="IPR001460">
    <property type="entry name" value="PCN-bd_Tpept"/>
</dbReference>
<accession>A0A518V5J7</accession>
<dbReference type="SUPFAM" id="SSF56519">
    <property type="entry name" value="Penicillin binding protein dimerisation domain"/>
    <property type="match status" value="1"/>
</dbReference>
<organism evidence="14 15">
    <name type="scientific">Brevibacillus laterosporus</name>
    <name type="common">Bacillus laterosporus</name>
    <dbReference type="NCBI Taxonomy" id="1465"/>
    <lineage>
        <taxon>Bacteria</taxon>
        <taxon>Bacillati</taxon>
        <taxon>Bacillota</taxon>
        <taxon>Bacilli</taxon>
        <taxon>Bacillales</taxon>
        <taxon>Paenibacillaceae</taxon>
        <taxon>Brevibacillus</taxon>
    </lineage>
</organism>
<dbReference type="GO" id="GO:0071555">
    <property type="term" value="P:cell wall organization"/>
    <property type="evidence" value="ECO:0007669"/>
    <property type="project" value="UniProtKB-KW"/>
</dbReference>
<protein>
    <submittedName>
        <fullName evidence="14">Penicillin-binding protein</fullName>
    </submittedName>
</protein>
<dbReference type="AlphaFoldDB" id="A0A518V5J7"/>
<evidence type="ECO:0000313" key="15">
    <source>
        <dbReference type="Proteomes" id="UP000319432"/>
    </source>
</evidence>
<dbReference type="InterPro" id="IPR036138">
    <property type="entry name" value="PBP_dimer_sf"/>
</dbReference>
<dbReference type="PANTHER" id="PTHR30627:SF2">
    <property type="entry name" value="PEPTIDOGLYCAN D,D-TRANSPEPTIDASE MRDA"/>
    <property type="match status" value="1"/>
</dbReference>
<dbReference type="SUPFAM" id="SSF56601">
    <property type="entry name" value="beta-lactamase/transpeptidase-like"/>
    <property type="match status" value="1"/>
</dbReference>
<dbReference type="GO" id="GO:0071972">
    <property type="term" value="F:peptidoglycan L,D-transpeptidase activity"/>
    <property type="evidence" value="ECO:0007669"/>
    <property type="project" value="TreeGrafter"/>
</dbReference>
<evidence type="ECO:0000256" key="4">
    <source>
        <dbReference type="ARBA" id="ARBA00022475"/>
    </source>
</evidence>
<comment type="similarity">
    <text evidence="3">Belongs to the transpeptidase family.</text>
</comment>
<dbReference type="EMBL" id="CP033464">
    <property type="protein sequence ID" value="QDX92277.1"/>
    <property type="molecule type" value="Genomic_DNA"/>
</dbReference>
<evidence type="ECO:0000256" key="1">
    <source>
        <dbReference type="ARBA" id="ARBA00004167"/>
    </source>
</evidence>
<dbReference type="Gene3D" id="3.90.1310.10">
    <property type="entry name" value="Penicillin-binding protein 2a (Domain 2)"/>
    <property type="match status" value="1"/>
</dbReference>
<evidence type="ECO:0000256" key="11">
    <source>
        <dbReference type="SAM" id="Phobius"/>
    </source>
</evidence>